<comment type="cofactor">
    <cofactor evidence="4">
        <name>Fe(2+)</name>
        <dbReference type="ChEBI" id="CHEBI:29033"/>
    </cofactor>
    <text evidence="4">Binds 1 Fe(2+) ion per subunit.</text>
</comment>
<evidence type="ECO:0000256" key="4">
    <source>
        <dbReference type="PIRSR" id="PIRSR604294-1"/>
    </source>
</evidence>
<dbReference type="InterPro" id="IPR004294">
    <property type="entry name" value="Carotenoid_Oase"/>
</dbReference>
<dbReference type="AlphaFoldDB" id="A0A1I7TZ04"/>
<dbReference type="GO" id="GO:0046872">
    <property type="term" value="F:metal ion binding"/>
    <property type="evidence" value="ECO:0007669"/>
    <property type="project" value="UniProtKB-KW"/>
</dbReference>
<dbReference type="WBParaSite" id="Csp11.Scaffold629.g13206.t1">
    <property type="protein sequence ID" value="Csp11.Scaffold629.g13206.t1"/>
    <property type="gene ID" value="Csp11.Scaffold629.g13206"/>
</dbReference>
<evidence type="ECO:0000256" key="1">
    <source>
        <dbReference type="ARBA" id="ARBA00006787"/>
    </source>
</evidence>
<protein>
    <submittedName>
        <fullName evidence="6">Beta,beta-carotene 9',10'-oxygenase</fullName>
    </submittedName>
</protein>
<organism evidence="5 6">
    <name type="scientific">Caenorhabditis tropicalis</name>
    <dbReference type="NCBI Taxonomy" id="1561998"/>
    <lineage>
        <taxon>Eukaryota</taxon>
        <taxon>Metazoa</taxon>
        <taxon>Ecdysozoa</taxon>
        <taxon>Nematoda</taxon>
        <taxon>Chromadorea</taxon>
        <taxon>Rhabditida</taxon>
        <taxon>Rhabditina</taxon>
        <taxon>Rhabditomorpha</taxon>
        <taxon>Rhabditoidea</taxon>
        <taxon>Rhabditidae</taxon>
        <taxon>Peloderinae</taxon>
        <taxon>Caenorhabditis</taxon>
    </lineage>
</organism>
<keyword evidence="2 4" id="KW-0479">Metal-binding</keyword>
<dbReference type="eggNOG" id="KOG1285">
    <property type="taxonomic scope" value="Eukaryota"/>
</dbReference>
<dbReference type="STRING" id="1561998.A0A1I7TZ04"/>
<keyword evidence="5" id="KW-1185">Reference proteome</keyword>
<proteinExistence type="inferred from homology"/>
<feature type="binding site" evidence="4">
    <location>
        <position position="277"/>
    </location>
    <ligand>
        <name>Fe cation</name>
        <dbReference type="ChEBI" id="CHEBI:24875"/>
        <note>catalytic</note>
    </ligand>
</feature>
<evidence type="ECO:0000256" key="2">
    <source>
        <dbReference type="ARBA" id="ARBA00022723"/>
    </source>
</evidence>
<dbReference type="GO" id="GO:0003834">
    <property type="term" value="F:beta-carotene 15,15'-dioxygenase activity"/>
    <property type="evidence" value="ECO:0007669"/>
    <property type="project" value="TreeGrafter"/>
</dbReference>
<dbReference type="Pfam" id="PF03055">
    <property type="entry name" value="RPE65"/>
    <property type="match status" value="1"/>
</dbReference>
<evidence type="ECO:0000313" key="5">
    <source>
        <dbReference type="Proteomes" id="UP000095282"/>
    </source>
</evidence>
<evidence type="ECO:0000256" key="3">
    <source>
        <dbReference type="ARBA" id="ARBA00023004"/>
    </source>
</evidence>
<dbReference type="GO" id="GO:0010436">
    <property type="term" value="F:carotenoid dioxygenase activity"/>
    <property type="evidence" value="ECO:0007669"/>
    <property type="project" value="TreeGrafter"/>
</dbReference>
<dbReference type="Proteomes" id="UP000095282">
    <property type="component" value="Unplaced"/>
</dbReference>
<dbReference type="PANTHER" id="PTHR10543">
    <property type="entry name" value="BETA-CAROTENE DIOXYGENASE"/>
    <property type="match status" value="1"/>
</dbReference>
<keyword evidence="3 4" id="KW-0408">Iron</keyword>
<dbReference type="GO" id="GO:0042574">
    <property type="term" value="P:retinal metabolic process"/>
    <property type="evidence" value="ECO:0007669"/>
    <property type="project" value="TreeGrafter"/>
</dbReference>
<sequence length="569" mass="65369">MQSMLNSLLIRVSQRAKIDVVRPPNYHDHYSLEILVSDTTMEQEGFSRLFYNFNNVIEPKLCSTSGTAPSYLRGTMVRNGPGMFEIGDNKYEHWFDGLGFIQRYHFEDGKMYYSARYLESEAYTKNIEAQRIVAGSFGTSAFPDPCKSIFSRFFSSFIPSDDKHDNANVAFTPVGDGLYACTETPHMYRIDLETLKTLEPANFSKYVVLHTCTAHQLYDDSGDVYNIGSRYGPDSAHVFTVTKNPKYLKSESDSSWEHTTKIGEIKCSEAFYPTYMHSFGMSQNYLIMFESPIRIDIKKFVMRNFISTTYRDCMKWHSDKDVNVFILNKFTGEQLPLKLKMDPFFTFHHANTFEKDGCLVVDYCRMEQTGNFDALLIKNMKSGNFQNFLPYLTRLIIPLAIRDGAQQGENLLKSLKWADGCTATLHEDGVIRLREKRTCDISMEFPRYHWEKINMKEYKYVYGSSVLGTQKSVHLPGIVKADLYNGNHKVWRRENDKQVCGEPIFVPDPNGIEEDDGVLIVPVMTISDGQRPFVLILNAKSVEEIARFTIPEARIPLGFHAFYQGQPQN</sequence>
<dbReference type="GO" id="GO:0016121">
    <property type="term" value="P:carotene catabolic process"/>
    <property type="evidence" value="ECO:0007669"/>
    <property type="project" value="TreeGrafter"/>
</dbReference>
<accession>A0A1I7TZ04</accession>
<name>A0A1I7TZ04_9PELO</name>
<comment type="similarity">
    <text evidence="1">Belongs to the carotenoid oxygenase family.</text>
</comment>
<dbReference type="PANTHER" id="PTHR10543:SF140">
    <property type="entry name" value="BETA,BETA-CAROTENE 9',10'-OXYGENASE"/>
    <property type="match status" value="1"/>
</dbReference>
<feature type="binding site" evidence="4">
    <location>
        <position position="560"/>
    </location>
    <ligand>
        <name>Fe cation</name>
        <dbReference type="ChEBI" id="CHEBI:24875"/>
        <note>catalytic</note>
    </ligand>
</feature>
<feature type="binding site" evidence="4">
    <location>
        <position position="215"/>
    </location>
    <ligand>
        <name>Fe cation</name>
        <dbReference type="ChEBI" id="CHEBI:24875"/>
        <note>catalytic</note>
    </ligand>
</feature>
<evidence type="ECO:0000313" key="6">
    <source>
        <dbReference type="WBParaSite" id="Csp11.Scaffold629.g13206.t1"/>
    </source>
</evidence>
<feature type="binding site" evidence="4">
    <location>
        <position position="348"/>
    </location>
    <ligand>
        <name>Fe cation</name>
        <dbReference type="ChEBI" id="CHEBI:24875"/>
        <note>catalytic</note>
    </ligand>
</feature>
<reference evidence="6" key="1">
    <citation type="submission" date="2016-11" db="UniProtKB">
        <authorList>
            <consortium name="WormBaseParasite"/>
        </authorList>
    </citation>
    <scope>IDENTIFICATION</scope>
</reference>